<sequence>MATIKFDSTTYVFADLEQKYRHFFAPAFDISVDGQSFTLQKIAVSTVTVSSTTDQKSDSFQFRVENAYDAVARQFKWLGSLIDVGKTISIKMGYTDKLELVFDGIITGFTVDYPSEGQPTISVQGMDRSCLMMRTVTSNLWLNKKVSDVVKEIGGKYSLQLNVDDTLTPKPSIEQMRKSDFHFLRDLAEETNHDFFVLGQKLYFRKINPSASPVITLMYGKNLKSYSVSVDISKQVSKLIYRGTDPQSWESFEATAQGVNKIGNNGRTGQDIMAALSSNTIETVYSNASSQAEAQELANSMLNERAMELVSGEGECIGIPEIRAGRHIKVEGLGAQFNQPYVLCAVTHTINSQGYTTKFEVEGNAI</sequence>
<dbReference type="Gene3D" id="2.30.300.10">
    <property type="entry name" value="Baseplate protein-like domain - beta roll fold"/>
    <property type="match status" value="1"/>
</dbReference>
<dbReference type="SUPFAM" id="SSF69279">
    <property type="entry name" value="Phage tail proteins"/>
    <property type="match status" value="1"/>
</dbReference>
<evidence type="ECO:0000313" key="2">
    <source>
        <dbReference type="EMBL" id="RED56793.1"/>
    </source>
</evidence>
<dbReference type="EMBL" id="QRDY01000012">
    <property type="protein sequence ID" value="RED56793.1"/>
    <property type="molecule type" value="Genomic_DNA"/>
</dbReference>
<keyword evidence="3" id="KW-1185">Reference proteome</keyword>
<accession>A0A3D9I4S6</accession>
<organism evidence="2 3">
    <name type="scientific">Cohnella lupini</name>
    <dbReference type="NCBI Taxonomy" id="1294267"/>
    <lineage>
        <taxon>Bacteria</taxon>
        <taxon>Bacillati</taxon>
        <taxon>Bacillota</taxon>
        <taxon>Bacilli</taxon>
        <taxon>Bacillales</taxon>
        <taxon>Paenibacillaceae</taxon>
        <taxon>Cohnella</taxon>
    </lineage>
</organism>
<gene>
    <name evidence="2" type="ORF">DFP95_11284</name>
</gene>
<dbReference type="Proteomes" id="UP000256869">
    <property type="component" value="Unassembled WGS sequence"/>
</dbReference>
<proteinExistence type="predicted"/>
<feature type="domain" description="YqbQ/XkdQ" evidence="1">
    <location>
        <begin position="48"/>
        <end position="361"/>
    </location>
</feature>
<comment type="caution">
    <text evidence="2">The sequence shown here is derived from an EMBL/GenBank/DDBJ whole genome shotgun (WGS) entry which is preliminary data.</text>
</comment>
<evidence type="ECO:0000313" key="3">
    <source>
        <dbReference type="Proteomes" id="UP000256869"/>
    </source>
</evidence>
<name>A0A3D9I4S6_9BACL</name>
<dbReference type="Gene3D" id="3.30.1920.10">
    <property type="entry name" value="Baseplate protein-like domains - 2 layer sandwich fold"/>
    <property type="match status" value="1"/>
</dbReference>
<protein>
    <recommendedName>
        <fullName evidence="1">YqbQ/XkdQ domain-containing protein</fullName>
    </recommendedName>
</protein>
<dbReference type="InterPro" id="IPR023399">
    <property type="entry name" value="Baseplate-like_2-layer_sand"/>
</dbReference>
<dbReference type="InterPro" id="IPR056937">
    <property type="entry name" value="YqbQ/XkdQ"/>
</dbReference>
<dbReference type="Gene3D" id="3.55.50.10">
    <property type="entry name" value="Baseplate protein-like domains"/>
    <property type="match status" value="1"/>
</dbReference>
<reference evidence="2 3" key="1">
    <citation type="submission" date="2018-07" db="EMBL/GenBank/DDBJ databases">
        <title>Genomic Encyclopedia of Type Strains, Phase III (KMG-III): the genomes of soil and plant-associated and newly described type strains.</title>
        <authorList>
            <person name="Whitman W."/>
        </authorList>
    </citation>
    <scope>NUCLEOTIDE SEQUENCE [LARGE SCALE GENOMIC DNA]</scope>
    <source>
        <strain evidence="2 3">CECT 8236</strain>
    </source>
</reference>
<evidence type="ECO:0000259" key="1">
    <source>
        <dbReference type="Pfam" id="PF24032"/>
    </source>
</evidence>
<dbReference type="AlphaFoldDB" id="A0A3D9I4S6"/>
<dbReference type="RefSeq" id="WP_115994291.1">
    <property type="nucleotide sequence ID" value="NZ_QRDY01000012.1"/>
</dbReference>
<dbReference type="Pfam" id="PF24032">
    <property type="entry name" value="YQBQ"/>
    <property type="match status" value="1"/>
</dbReference>
<dbReference type="OrthoDB" id="2641038at2"/>